<evidence type="ECO:0000313" key="1">
    <source>
        <dbReference type="EMBL" id="ANI16761.1"/>
    </source>
</evidence>
<protein>
    <submittedName>
        <fullName evidence="1">Phage major tail tube protein</fullName>
    </submittedName>
</protein>
<gene>
    <name evidence="1" type="ORF">A9C11_23560</name>
</gene>
<dbReference type="Pfam" id="PF04985">
    <property type="entry name" value="Phage_tube"/>
    <property type="match status" value="1"/>
</dbReference>
<dbReference type="EMBL" id="CP015878">
    <property type="protein sequence ID" value="ANI16761.1"/>
    <property type="molecule type" value="Genomic_DNA"/>
</dbReference>
<dbReference type="Proteomes" id="UP000077748">
    <property type="component" value="Chromosome"/>
</dbReference>
<proteinExistence type="predicted"/>
<evidence type="ECO:0000313" key="2">
    <source>
        <dbReference type="Proteomes" id="UP000077748"/>
    </source>
</evidence>
<name>A0A1A9KH66_9PSED</name>
<sequence>MVPQILFNTNLFVDGISFAGDVPTLTLPKLTVKTDDYRAGGMDAPIDMDMGLEKLEASFSTNGVRREAMVYFGLADQTAFNGAFRGSFKGQKGATTAVVATLRGMLKEVDPGDWQPGEKAAFKFSVGVSYYKLEVGGRVIYEIDPVNGVRVIDGVDQLASVRADLGL</sequence>
<organism evidence="1 2">
    <name type="scientific">Pseudomonas citronellolis</name>
    <dbReference type="NCBI Taxonomy" id="53408"/>
    <lineage>
        <taxon>Bacteria</taxon>
        <taxon>Pseudomonadati</taxon>
        <taxon>Pseudomonadota</taxon>
        <taxon>Gammaproteobacteria</taxon>
        <taxon>Pseudomonadales</taxon>
        <taxon>Pseudomonadaceae</taxon>
        <taxon>Pseudomonas</taxon>
    </lineage>
</organism>
<dbReference type="NCBIfam" id="TIGR01611">
    <property type="entry name" value="tail_tube"/>
    <property type="match status" value="1"/>
</dbReference>
<dbReference type="InterPro" id="IPR006498">
    <property type="entry name" value="Tail_tube"/>
</dbReference>
<accession>A0A1A9KH66</accession>
<dbReference type="AlphaFoldDB" id="A0A1A9KH66"/>
<dbReference type="RefSeq" id="WP_064584014.1">
    <property type="nucleotide sequence ID" value="NZ_CP015878.1"/>
</dbReference>
<reference evidence="1 2" key="1">
    <citation type="submission" date="2016-05" db="EMBL/GenBank/DDBJ databases">
        <title>Genome Sequence of Pseudomonas citronellolis Strain SJTE-3, an Estrogens and Persistent Organic Pollutants degradation strain.</title>
        <authorList>
            <person name="Liang R."/>
        </authorList>
    </citation>
    <scope>NUCLEOTIDE SEQUENCE [LARGE SCALE GENOMIC DNA]</scope>
    <source>
        <strain evidence="1 2">SJTE-3</strain>
    </source>
</reference>